<feature type="chain" id="PRO_5044871865" evidence="1">
    <location>
        <begin position="19"/>
        <end position="176"/>
    </location>
</feature>
<keyword evidence="3" id="KW-1185">Reference proteome</keyword>
<protein>
    <submittedName>
        <fullName evidence="2">Uncharacterized protein</fullName>
    </submittedName>
</protein>
<evidence type="ECO:0000313" key="2">
    <source>
        <dbReference type="EMBL" id="KAL3796325.1"/>
    </source>
</evidence>
<evidence type="ECO:0000313" key="3">
    <source>
        <dbReference type="Proteomes" id="UP001530400"/>
    </source>
</evidence>
<proteinExistence type="predicted"/>
<gene>
    <name evidence="2" type="ORF">ACHAWO_008994</name>
</gene>
<sequence length="176" mass="18915">MKFINVSFPFLLASTAAAASISNQFDEQVNQSKTLQLRGTISGRSQDWLDSNQLYISDSLTWSHQLKQKAGQFAASGTKGGTCAFPQITLGNGVHGQSVSIGMGTKMTTLPPTDQIFQGWEASSNVDLDTLTGMKKVGCGDSLVQPSGGKMGCYVLVVTDLDMDVYGRNMMSCRKK</sequence>
<keyword evidence="1" id="KW-0732">Signal</keyword>
<accession>A0ABD3Q7N3</accession>
<name>A0ABD3Q7N3_9STRA</name>
<feature type="signal peptide" evidence="1">
    <location>
        <begin position="1"/>
        <end position="18"/>
    </location>
</feature>
<dbReference type="EMBL" id="JALLPJ020000297">
    <property type="protein sequence ID" value="KAL3796325.1"/>
    <property type="molecule type" value="Genomic_DNA"/>
</dbReference>
<dbReference type="Proteomes" id="UP001530400">
    <property type="component" value="Unassembled WGS sequence"/>
</dbReference>
<comment type="caution">
    <text evidence="2">The sequence shown here is derived from an EMBL/GenBank/DDBJ whole genome shotgun (WGS) entry which is preliminary data.</text>
</comment>
<reference evidence="2 3" key="1">
    <citation type="submission" date="2024-10" db="EMBL/GenBank/DDBJ databases">
        <title>Updated reference genomes for cyclostephanoid diatoms.</title>
        <authorList>
            <person name="Roberts W.R."/>
            <person name="Alverson A.J."/>
        </authorList>
    </citation>
    <scope>NUCLEOTIDE SEQUENCE [LARGE SCALE GENOMIC DNA]</scope>
    <source>
        <strain evidence="2 3">AJA010-31</strain>
    </source>
</reference>
<evidence type="ECO:0000256" key="1">
    <source>
        <dbReference type="SAM" id="SignalP"/>
    </source>
</evidence>
<dbReference type="AlphaFoldDB" id="A0ABD3Q7N3"/>
<organism evidence="2 3">
    <name type="scientific">Cyclotella atomus</name>
    <dbReference type="NCBI Taxonomy" id="382360"/>
    <lineage>
        <taxon>Eukaryota</taxon>
        <taxon>Sar</taxon>
        <taxon>Stramenopiles</taxon>
        <taxon>Ochrophyta</taxon>
        <taxon>Bacillariophyta</taxon>
        <taxon>Coscinodiscophyceae</taxon>
        <taxon>Thalassiosirophycidae</taxon>
        <taxon>Stephanodiscales</taxon>
        <taxon>Stephanodiscaceae</taxon>
        <taxon>Cyclotella</taxon>
    </lineage>
</organism>